<evidence type="ECO:0000256" key="3">
    <source>
        <dbReference type="ARBA" id="ARBA00022692"/>
    </source>
</evidence>
<keyword evidence="8" id="KW-1185">Reference proteome</keyword>
<dbReference type="AlphaFoldDB" id="F7XN78"/>
<evidence type="ECO:0000313" key="7">
    <source>
        <dbReference type="EMBL" id="AEH60035.1"/>
    </source>
</evidence>
<keyword evidence="3 6" id="KW-0812">Transmembrane</keyword>
<sequence precursor="true">MTNLFFSYFPGDSFLHRLDPRTKIISLICISIAVFAAGIPEHFATLVILFMICSYISGTGFRAFWHSLKPMMIFFPLIFFMQLFLTQGDLIFSIGPLKPTYEGLELGLTVVTRFVLLILFATILTATTRPSMITNGLERLFRPLPLKAAGITSHDLAAMMSLSIRFIPMFFENARQIREAQISRGMDPRHNILRAVSSISVPLIISSIRDADDLTMAMQSRCYQGISRTYLHELEMNGIDWAVLICVPAILIFVVLY</sequence>
<feature type="transmembrane region" description="Helical" evidence="6">
    <location>
        <begin position="46"/>
        <end position="65"/>
    </location>
</feature>
<protein>
    <submittedName>
        <fullName evidence="7">Cobalt transport protein</fullName>
    </submittedName>
</protein>
<dbReference type="GeneID" id="10821751"/>
<evidence type="ECO:0000256" key="2">
    <source>
        <dbReference type="ARBA" id="ARBA00022475"/>
    </source>
</evidence>
<feature type="transmembrane region" description="Helical" evidence="6">
    <location>
        <begin position="106"/>
        <end position="128"/>
    </location>
</feature>
<dbReference type="PANTHER" id="PTHR34857:SF2">
    <property type="entry name" value="SLL0384 PROTEIN"/>
    <property type="match status" value="1"/>
</dbReference>
<proteinExistence type="predicted"/>
<dbReference type="InterPro" id="IPR051611">
    <property type="entry name" value="ECF_transporter_component"/>
</dbReference>
<dbReference type="EMBL" id="CP002101">
    <property type="protein sequence ID" value="AEH60035.1"/>
    <property type="molecule type" value="Genomic_DNA"/>
</dbReference>
<accession>F7XN78</accession>
<keyword evidence="2" id="KW-1003">Cell membrane</keyword>
<dbReference type="STRING" id="679901.Mzhil_0155"/>
<evidence type="ECO:0000256" key="1">
    <source>
        <dbReference type="ARBA" id="ARBA00004141"/>
    </source>
</evidence>
<gene>
    <name evidence="7" type="ordered locus">Mzhil_0155</name>
</gene>
<dbReference type="RefSeq" id="WP_013897474.1">
    <property type="nucleotide sequence ID" value="NC_015676.1"/>
</dbReference>
<dbReference type="Pfam" id="PF02361">
    <property type="entry name" value="CbiQ"/>
    <property type="match status" value="1"/>
</dbReference>
<evidence type="ECO:0000313" key="8">
    <source>
        <dbReference type="Proteomes" id="UP000006622"/>
    </source>
</evidence>
<dbReference type="Proteomes" id="UP000006622">
    <property type="component" value="Chromosome"/>
</dbReference>
<evidence type="ECO:0000256" key="6">
    <source>
        <dbReference type="SAM" id="Phobius"/>
    </source>
</evidence>
<dbReference type="HOGENOM" id="CLU_056469_2_2_2"/>
<name>F7XN78_METZD</name>
<keyword evidence="4 6" id="KW-1133">Transmembrane helix</keyword>
<dbReference type="GO" id="GO:0005886">
    <property type="term" value="C:plasma membrane"/>
    <property type="evidence" value="ECO:0007669"/>
    <property type="project" value="UniProtKB-ARBA"/>
</dbReference>
<dbReference type="InterPro" id="IPR003339">
    <property type="entry name" value="ABC/ECF_trnsptr_transmembrane"/>
</dbReference>
<organism evidence="7 8">
    <name type="scientific">Methanosalsum zhilinae (strain DSM 4017 / NBRC 107636 / OCM 62 / WeN5)</name>
    <name type="common">Methanohalophilus zhilinae</name>
    <dbReference type="NCBI Taxonomy" id="679901"/>
    <lineage>
        <taxon>Archaea</taxon>
        <taxon>Methanobacteriati</taxon>
        <taxon>Methanobacteriota</taxon>
        <taxon>Stenosarchaea group</taxon>
        <taxon>Methanomicrobia</taxon>
        <taxon>Methanosarcinales</taxon>
        <taxon>Methanosarcinaceae</taxon>
        <taxon>Methanosalsum</taxon>
    </lineage>
</organism>
<dbReference type="PANTHER" id="PTHR34857">
    <property type="entry name" value="SLL0384 PROTEIN"/>
    <property type="match status" value="1"/>
</dbReference>
<keyword evidence="5 6" id="KW-0472">Membrane</keyword>
<comment type="subcellular location">
    <subcellularLocation>
        <location evidence="1">Membrane</location>
        <topology evidence="1">Multi-pass membrane protein</topology>
    </subcellularLocation>
</comment>
<evidence type="ECO:0000256" key="4">
    <source>
        <dbReference type="ARBA" id="ARBA00022989"/>
    </source>
</evidence>
<dbReference type="OrthoDB" id="31170at2157"/>
<dbReference type="KEGG" id="mzh:Mzhil_0155"/>
<reference evidence="7 8" key="1">
    <citation type="submission" date="2010-07" db="EMBL/GenBank/DDBJ databases">
        <title>The complete genome of Methanosalsum zhilinae DSM 4017.</title>
        <authorList>
            <consortium name="US DOE Joint Genome Institute (JGI-PGF)"/>
            <person name="Lucas S."/>
            <person name="Copeland A."/>
            <person name="Lapidus A."/>
            <person name="Glavina del Rio T."/>
            <person name="Dalin E."/>
            <person name="Tice H."/>
            <person name="Bruce D."/>
            <person name="Goodwin L."/>
            <person name="Pitluck S."/>
            <person name="Kyrpides N."/>
            <person name="Mavromatis K."/>
            <person name="Ovchinnikova G."/>
            <person name="Daligault H."/>
            <person name="Detter J.C."/>
            <person name="Han C."/>
            <person name="Tapia R."/>
            <person name="Larimer F."/>
            <person name="Land M."/>
            <person name="Hauser L."/>
            <person name="Markowitz V."/>
            <person name="Cheng J.-F."/>
            <person name="Hugenholtz P."/>
            <person name="Woyke T."/>
            <person name="Wu D."/>
            <person name="Spring S."/>
            <person name="Schueler E."/>
            <person name="Brambilla E."/>
            <person name="Klenk H.-P."/>
            <person name="Eisen J.A."/>
        </authorList>
    </citation>
    <scope>NUCLEOTIDE SEQUENCE [LARGE SCALE GENOMIC DNA]</scope>
    <source>
        <strain evidence="8">DSM 4017 / NBRC 107636 / OCM 62 / WeN5</strain>
    </source>
</reference>
<feature type="transmembrane region" description="Helical" evidence="6">
    <location>
        <begin position="238"/>
        <end position="256"/>
    </location>
</feature>
<dbReference type="CDD" id="cd16914">
    <property type="entry name" value="EcfT"/>
    <property type="match status" value="1"/>
</dbReference>
<evidence type="ECO:0000256" key="5">
    <source>
        <dbReference type="ARBA" id="ARBA00023136"/>
    </source>
</evidence>
<feature type="transmembrane region" description="Helical" evidence="6">
    <location>
        <begin position="71"/>
        <end position="94"/>
    </location>
</feature>